<feature type="coiled-coil region" evidence="9">
    <location>
        <begin position="332"/>
        <end position="359"/>
    </location>
</feature>
<dbReference type="PRINTS" id="PR00799">
    <property type="entry name" value="TRANSAMINASE"/>
</dbReference>
<dbReference type="VEuPathDB" id="AmoebaDB:NAEGRDRAFT_82879"/>
<dbReference type="EC" id="2.6.1.1" evidence="8"/>
<proteinExistence type="inferred from homology"/>
<evidence type="ECO:0000256" key="7">
    <source>
        <dbReference type="ARBA" id="ARBA00049185"/>
    </source>
</evidence>
<dbReference type="CDD" id="cd00609">
    <property type="entry name" value="AAT_like"/>
    <property type="match status" value="1"/>
</dbReference>
<dbReference type="InterPro" id="IPR015422">
    <property type="entry name" value="PyrdxlP-dep_Trfase_small"/>
</dbReference>
<reference evidence="11 12" key="1">
    <citation type="journal article" date="2010" name="Cell">
        <title>The genome of Naegleria gruberi illuminates early eukaryotic versatility.</title>
        <authorList>
            <person name="Fritz-Laylin L.K."/>
            <person name="Prochnik S.E."/>
            <person name="Ginger M.L."/>
            <person name="Dacks J.B."/>
            <person name="Carpenter M.L."/>
            <person name="Field M.C."/>
            <person name="Kuo A."/>
            <person name="Paredez A."/>
            <person name="Chapman J."/>
            <person name="Pham J."/>
            <person name="Shu S."/>
            <person name="Neupane R."/>
            <person name="Cipriano M."/>
            <person name="Mancuso J."/>
            <person name="Tu H."/>
            <person name="Salamov A."/>
            <person name="Lindquist E."/>
            <person name="Shapiro H."/>
            <person name="Lucas S."/>
            <person name="Grigoriev I.V."/>
            <person name="Cande W.Z."/>
            <person name="Fulton C."/>
            <person name="Rokhsar D.S."/>
            <person name="Dawson S.C."/>
        </authorList>
    </citation>
    <scope>NUCLEOTIDE SEQUENCE [LARGE SCALE GENOMIC DNA]</scope>
    <source>
        <strain evidence="11 12">NEG-M</strain>
    </source>
</reference>
<comment type="cofactor">
    <cofactor evidence="1">
        <name>pyridoxal 5'-phosphate</name>
        <dbReference type="ChEBI" id="CHEBI:597326"/>
    </cofactor>
</comment>
<evidence type="ECO:0000313" key="11">
    <source>
        <dbReference type="EMBL" id="EFC50488.1"/>
    </source>
</evidence>
<dbReference type="eggNOG" id="KOG1411">
    <property type="taxonomic scope" value="Eukaryota"/>
</dbReference>
<keyword evidence="4 8" id="KW-0032">Aminotransferase</keyword>
<evidence type="ECO:0000256" key="9">
    <source>
        <dbReference type="SAM" id="Coils"/>
    </source>
</evidence>
<dbReference type="PROSITE" id="PS00105">
    <property type="entry name" value="AA_TRANSFER_CLASS_1"/>
    <property type="match status" value="1"/>
</dbReference>
<dbReference type="RefSeq" id="XP_002683232.1">
    <property type="nucleotide sequence ID" value="XM_002683186.1"/>
</dbReference>
<dbReference type="EMBL" id="GG738845">
    <property type="protein sequence ID" value="EFC50488.1"/>
    <property type="molecule type" value="Genomic_DNA"/>
</dbReference>
<organism evidence="12">
    <name type="scientific">Naegleria gruberi</name>
    <name type="common">Amoeba</name>
    <dbReference type="NCBI Taxonomy" id="5762"/>
    <lineage>
        <taxon>Eukaryota</taxon>
        <taxon>Discoba</taxon>
        <taxon>Heterolobosea</taxon>
        <taxon>Tetramitia</taxon>
        <taxon>Eutetramitia</taxon>
        <taxon>Vahlkampfiidae</taxon>
        <taxon>Naegleria</taxon>
    </lineage>
</organism>
<dbReference type="AlphaFoldDB" id="D2UYK0"/>
<dbReference type="InterPro" id="IPR015424">
    <property type="entry name" value="PyrdxlP-dep_Trfase"/>
</dbReference>
<dbReference type="Pfam" id="PF00155">
    <property type="entry name" value="Aminotran_1_2"/>
    <property type="match status" value="1"/>
</dbReference>
<dbReference type="GeneID" id="8859231"/>
<evidence type="ECO:0000256" key="5">
    <source>
        <dbReference type="ARBA" id="ARBA00022679"/>
    </source>
</evidence>
<comment type="catalytic activity">
    <reaction evidence="7 8">
        <text>L-aspartate + 2-oxoglutarate = oxaloacetate + L-glutamate</text>
        <dbReference type="Rhea" id="RHEA:21824"/>
        <dbReference type="ChEBI" id="CHEBI:16452"/>
        <dbReference type="ChEBI" id="CHEBI:16810"/>
        <dbReference type="ChEBI" id="CHEBI:29985"/>
        <dbReference type="ChEBI" id="CHEBI:29991"/>
        <dbReference type="EC" id="2.6.1.1"/>
    </reaction>
</comment>
<dbReference type="InterPro" id="IPR004838">
    <property type="entry name" value="NHTrfase_class1_PyrdxlP-BS"/>
</dbReference>
<evidence type="ECO:0000256" key="6">
    <source>
        <dbReference type="ARBA" id="ARBA00022898"/>
    </source>
</evidence>
<dbReference type="KEGG" id="ngr:NAEGRDRAFT_82879"/>
<name>D2UYK0_NAEGR</name>
<comment type="similarity">
    <text evidence="2">Belongs to the class-I pyridoxal-phosphate-dependent aminotransferase family.</text>
</comment>
<dbReference type="GO" id="GO:0006520">
    <property type="term" value="P:amino acid metabolic process"/>
    <property type="evidence" value="ECO:0007669"/>
    <property type="project" value="InterPro"/>
</dbReference>
<protein>
    <recommendedName>
        <fullName evidence="8">Aspartate aminotransferase</fullName>
        <ecNumber evidence="8">2.6.1.1</ecNumber>
    </recommendedName>
</protein>
<dbReference type="Gene3D" id="3.90.1150.10">
    <property type="entry name" value="Aspartate Aminotransferase, domain 1"/>
    <property type="match status" value="1"/>
</dbReference>
<keyword evidence="5 8" id="KW-0808">Transferase</keyword>
<dbReference type="SUPFAM" id="SSF53383">
    <property type="entry name" value="PLP-dependent transferases"/>
    <property type="match status" value="1"/>
</dbReference>
<evidence type="ECO:0000256" key="8">
    <source>
        <dbReference type="RuleBase" id="RU000480"/>
    </source>
</evidence>
<comment type="miscellaneous">
    <text evidence="8">In eukaryotes there are cytoplasmic, mitochondrial and chloroplastic isozymes.</text>
</comment>
<gene>
    <name evidence="11" type="ORF">NAEGRDRAFT_82879</name>
</gene>
<sequence>MKNTARLVLKNSFKPSCRSFSTCQMQQGIWAGVNYAPLDAIKQLTISFNQDTAPNKILLGEGVYRTNEGKPKTLPSVREAEKIIFEKGLDHEYPPVTGVVDFCKATQKFAFGENSDRIATVQSISGTGSLCLAACYIKKFLPADTKVYFPNPTWVNHFNIFRAQGFTDDRIPTYRYFDKKTNGMDVQGALEDIKNAPAKSVILLHACAHNPTGVDPTMDTWKKISDICKEKQHYVLFDSAYQAFASGDANTDAQSFRLFVKEGHQIMLCQSYAKNFGLYGQRIGAFNVVTENAEEKKNVESQLGIIIRTQYSNPPLHGARLVTTVLNTPELKAQWEKDVKELADRIKLMRAKLVEELKKVGSTRDWSHITNQIGMFAFSGLNEQQVTKLKEEYHIYMTKDGRISISGLNTNNVATVAKAMHEVTKN</sequence>
<dbReference type="GO" id="GO:0030170">
    <property type="term" value="F:pyridoxal phosphate binding"/>
    <property type="evidence" value="ECO:0007669"/>
    <property type="project" value="InterPro"/>
</dbReference>
<evidence type="ECO:0000256" key="4">
    <source>
        <dbReference type="ARBA" id="ARBA00022576"/>
    </source>
</evidence>
<evidence type="ECO:0000256" key="1">
    <source>
        <dbReference type="ARBA" id="ARBA00001933"/>
    </source>
</evidence>
<dbReference type="Gene3D" id="3.40.640.10">
    <property type="entry name" value="Type I PLP-dependent aspartate aminotransferase-like (Major domain)"/>
    <property type="match status" value="1"/>
</dbReference>
<dbReference type="STRING" id="5762.D2UYK0"/>
<keyword evidence="6" id="KW-0663">Pyridoxal phosphate</keyword>
<dbReference type="InterPro" id="IPR000796">
    <property type="entry name" value="Asp_trans"/>
</dbReference>
<keyword evidence="9" id="KW-0175">Coiled coil</keyword>
<dbReference type="FunFam" id="3.40.640.10:FF:000066">
    <property type="entry name" value="Aspartate aminotransferase"/>
    <property type="match status" value="1"/>
</dbReference>
<feature type="domain" description="Aminotransferase class I/classII large" evidence="10">
    <location>
        <begin position="55"/>
        <end position="419"/>
    </location>
</feature>
<dbReference type="InterPro" id="IPR015421">
    <property type="entry name" value="PyrdxlP-dep_Trfase_major"/>
</dbReference>
<dbReference type="NCBIfam" id="NF006719">
    <property type="entry name" value="PRK09257.1"/>
    <property type="match status" value="1"/>
</dbReference>
<dbReference type="PANTHER" id="PTHR11879:SF22">
    <property type="entry name" value="ASPARTATE AMINOTRANSFERASE, MITOCHONDRIAL"/>
    <property type="match status" value="1"/>
</dbReference>
<evidence type="ECO:0000313" key="12">
    <source>
        <dbReference type="Proteomes" id="UP000006671"/>
    </source>
</evidence>
<dbReference type="FunFam" id="3.90.1150.10:FF:000001">
    <property type="entry name" value="Aspartate aminotransferase"/>
    <property type="match status" value="1"/>
</dbReference>
<keyword evidence="12" id="KW-1185">Reference proteome</keyword>
<dbReference type="GO" id="GO:0004069">
    <property type="term" value="F:L-aspartate:2-oxoglutarate aminotransferase activity"/>
    <property type="evidence" value="ECO:0007669"/>
    <property type="project" value="UniProtKB-EC"/>
</dbReference>
<dbReference type="Proteomes" id="UP000006671">
    <property type="component" value="Unassembled WGS sequence"/>
</dbReference>
<evidence type="ECO:0000256" key="3">
    <source>
        <dbReference type="ARBA" id="ARBA00011738"/>
    </source>
</evidence>
<dbReference type="PANTHER" id="PTHR11879">
    <property type="entry name" value="ASPARTATE AMINOTRANSFERASE"/>
    <property type="match status" value="1"/>
</dbReference>
<comment type="subunit">
    <text evidence="3 8">Homodimer.</text>
</comment>
<dbReference type="OrthoDB" id="6752799at2759"/>
<evidence type="ECO:0000259" key="10">
    <source>
        <dbReference type="Pfam" id="PF00155"/>
    </source>
</evidence>
<dbReference type="GO" id="GO:0005739">
    <property type="term" value="C:mitochondrion"/>
    <property type="evidence" value="ECO:0007669"/>
    <property type="project" value="TreeGrafter"/>
</dbReference>
<dbReference type="InParanoid" id="D2UYK0"/>
<evidence type="ECO:0000256" key="2">
    <source>
        <dbReference type="ARBA" id="ARBA00007441"/>
    </source>
</evidence>
<accession>D2UYK0</accession>
<dbReference type="InterPro" id="IPR004839">
    <property type="entry name" value="Aminotransferase_I/II_large"/>
</dbReference>